<dbReference type="EMBL" id="JANBVO010000030">
    <property type="protein sequence ID" value="KAJ9138468.1"/>
    <property type="molecule type" value="Genomic_DNA"/>
</dbReference>
<dbReference type="GO" id="GO:0006351">
    <property type="term" value="P:DNA-templated transcription"/>
    <property type="evidence" value="ECO:0007669"/>
    <property type="project" value="InterPro"/>
</dbReference>
<dbReference type="CDD" id="cd12148">
    <property type="entry name" value="fungal_TF_MHR"/>
    <property type="match status" value="1"/>
</dbReference>
<organism evidence="5 6">
    <name type="scientific">Pleurostoma richardsiae</name>
    <dbReference type="NCBI Taxonomy" id="41990"/>
    <lineage>
        <taxon>Eukaryota</taxon>
        <taxon>Fungi</taxon>
        <taxon>Dikarya</taxon>
        <taxon>Ascomycota</taxon>
        <taxon>Pezizomycotina</taxon>
        <taxon>Sordariomycetes</taxon>
        <taxon>Sordariomycetidae</taxon>
        <taxon>Calosphaeriales</taxon>
        <taxon>Pleurostomataceae</taxon>
        <taxon>Pleurostoma</taxon>
    </lineage>
</organism>
<dbReference type="GO" id="GO:0000981">
    <property type="term" value="F:DNA-binding transcription factor activity, RNA polymerase II-specific"/>
    <property type="evidence" value="ECO:0007669"/>
    <property type="project" value="InterPro"/>
</dbReference>
<comment type="caution">
    <text evidence="5">The sequence shown here is derived from an EMBL/GenBank/DDBJ whole genome shotgun (WGS) entry which is preliminary data.</text>
</comment>
<evidence type="ECO:0000259" key="4">
    <source>
        <dbReference type="PROSITE" id="PS50048"/>
    </source>
</evidence>
<name>A0AA38VL38_9PEZI</name>
<dbReference type="InterPro" id="IPR007219">
    <property type="entry name" value="XnlR_reg_dom"/>
</dbReference>
<dbReference type="InterPro" id="IPR001138">
    <property type="entry name" value="Zn2Cys6_DnaBD"/>
</dbReference>
<keyword evidence="6" id="KW-1185">Reference proteome</keyword>
<feature type="region of interest" description="Disordered" evidence="3">
    <location>
        <begin position="134"/>
        <end position="165"/>
    </location>
</feature>
<accession>A0AA38VL38</accession>
<keyword evidence="2" id="KW-0539">Nucleus</keyword>
<evidence type="ECO:0000256" key="3">
    <source>
        <dbReference type="SAM" id="MobiDB-lite"/>
    </source>
</evidence>
<dbReference type="PANTHER" id="PTHR47256">
    <property type="entry name" value="ZN(II)2CYS6 TRANSCRIPTION FACTOR (EUROFUNG)-RELATED"/>
    <property type="match status" value="1"/>
</dbReference>
<dbReference type="SUPFAM" id="SSF57701">
    <property type="entry name" value="Zn2/Cys6 DNA-binding domain"/>
    <property type="match status" value="1"/>
</dbReference>
<protein>
    <submittedName>
        <fullName evidence="5">Nitrogen assimilation transcription factor nira</fullName>
    </submittedName>
</protein>
<keyword evidence="1" id="KW-0479">Metal-binding</keyword>
<reference evidence="5" key="1">
    <citation type="submission" date="2022-07" db="EMBL/GenBank/DDBJ databases">
        <title>Fungi with potential for degradation of polypropylene.</title>
        <authorList>
            <person name="Gostincar C."/>
        </authorList>
    </citation>
    <scope>NUCLEOTIDE SEQUENCE</scope>
    <source>
        <strain evidence="5">EXF-13308</strain>
    </source>
</reference>
<dbReference type="InterPro" id="IPR036864">
    <property type="entry name" value="Zn2-C6_fun-type_DNA-bd_sf"/>
</dbReference>
<sequence>MQSSKLSRPLLPKPRGDEAPQPSIPLKRKRDRALAACENCRKRKIKCDSSRPSCVPCRSARLDCVYPVPEGMTQRAAQRQQLETAAHLRVVLDLLRSSSSRESLDITRRIREAPSLDAAVDLIKDAALLVLPGTPRPQLGKEDDDEYPSSPVRQEKLPGRPGIIDIPIPSSVSPSPYHRSLSDRHDGLPANGESIFEPTITTLPVSRWTAVSNNDIYLTHLLNLFWTWDHSVSRVLDRTMFLDALKSSPGVEVQFCSEFLVNCILAVSTLYLRRDSAFRTVDPALRKGRPFAQEAHRILSNTTGRPSITLIQGLGMLWVYEGNSGSRQRAATLLETFFDAYQSLGLDVDMTHLGALSDPMAERRWEAVSFICWGMYSMEVKASMMLSRKTRIGKPSIAKAFENPSSSLADSSSEEYLWSPYPATGQAKKASHFREAFCAECRLVELTDKILAEVNDPKQAASWESRGRLRGLYDELMNWNMTLPKRLQNHGNVPPSITFLHATFDMAVLKLLEPLSGIFPDPNGDTTVESLRLNHGISIISTLLGYRAAHGLRHDYWLTQSCYAAAVAVITGVRLETNAVAADTFSRACQLLYDMSDHLPLAADLLLAVKARMYKGGMVPPPSVARIFAALASRTGHTFVRGARLALPIRGLDVDGSDGLGVYSPGGAPSDVAFSRFILGIGEPTRAFLDRDN</sequence>
<dbReference type="PANTHER" id="PTHR47256:SF1">
    <property type="entry name" value="ZN(II)2CYS6 TRANSCRIPTION FACTOR (EUROFUNG)"/>
    <property type="match status" value="1"/>
</dbReference>
<dbReference type="GO" id="GO:0008270">
    <property type="term" value="F:zinc ion binding"/>
    <property type="evidence" value="ECO:0007669"/>
    <property type="project" value="InterPro"/>
</dbReference>
<feature type="region of interest" description="Disordered" evidence="3">
    <location>
        <begin position="1"/>
        <end position="30"/>
    </location>
</feature>
<dbReference type="SMART" id="SM00066">
    <property type="entry name" value="GAL4"/>
    <property type="match status" value="1"/>
</dbReference>
<evidence type="ECO:0000256" key="2">
    <source>
        <dbReference type="ARBA" id="ARBA00023242"/>
    </source>
</evidence>
<dbReference type="InterPro" id="IPR053187">
    <property type="entry name" value="Notoamide_regulator"/>
</dbReference>
<feature type="domain" description="Zn(2)-C6 fungal-type" evidence="4">
    <location>
        <begin position="36"/>
        <end position="66"/>
    </location>
</feature>
<gene>
    <name evidence="5" type="ORF">NKR23_g8560</name>
</gene>
<dbReference type="Pfam" id="PF00172">
    <property type="entry name" value="Zn_clus"/>
    <property type="match status" value="1"/>
</dbReference>
<dbReference type="Proteomes" id="UP001174694">
    <property type="component" value="Unassembled WGS sequence"/>
</dbReference>
<dbReference type="Gene3D" id="4.10.240.10">
    <property type="entry name" value="Zn(2)-C6 fungal-type DNA-binding domain"/>
    <property type="match status" value="1"/>
</dbReference>
<evidence type="ECO:0000313" key="5">
    <source>
        <dbReference type="EMBL" id="KAJ9138468.1"/>
    </source>
</evidence>
<dbReference type="Pfam" id="PF04082">
    <property type="entry name" value="Fungal_trans"/>
    <property type="match status" value="1"/>
</dbReference>
<evidence type="ECO:0000313" key="6">
    <source>
        <dbReference type="Proteomes" id="UP001174694"/>
    </source>
</evidence>
<dbReference type="GO" id="GO:0003677">
    <property type="term" value="F:DNA binding"/>
    <property type="evidence" value="ECO:0007669"/>
    <property type="project" value="InterPro"/>
</dbReference>
<dbReference type="PROSITE" id="PS50048">
    <property type="entry name" value="ZN2_CY6_FUNGAL_2"/>
    <property type="match status" value="1"/>
</dbReference>
<dbReference type="AlphaFoldDB" id="A0AA38VL38"/>
<dbReference type="PROSITE" id="PS00463">
    <property type="entry name" value="ZN2_CY6_FUNGAL_1"/>
    <property type="match status" value="1"/>
</dbReference>
<proteinExistence type="predicted"/>
<dbReference type="CDD" id="cd00067">
    <property type="entry name" value="GAL4"/>
    <property type="match status" value="1"/>
</dbReference>
<evidence type="ECO:0000256" key="1">
    <source>
        <dbReference type="ARBA" id="ARBA00022723"/>
    </source>
</evidence>